<evidence type="ECO:0000256" key="3">
    <source>
        <dbReference type="SAM" id="SignalP"/>
    </source>
</evidence>
<evidence type="ECO:0000256" key="2">
    <source>
        <dbReference type="SAM" id="MobiDB-lite"/>
    </source>
</evidence>
<evidence type="ECO:0000256" key="1">
    <source>
        <dbReference type="ARBA" id="ARBA00010646"/>
    </source>
</evidence>
<dbReference type="PANTHER" id="PTHR34135:SF2">
    <property type="entry name" value="LYSOZYME"/>
    <property type="match status" value="1"/>
</dbReference>
<dbReference type="STRING" id="500610.SAMN02799615_00046"/>
<organism evidence="5 6">
    <name type="scientific">Dyella marensis</name>
    <dbReference type="NCBI Taxonomy" id="500610"/>
    <lineage>
        <taxon>Bacteria</taxon>
        <taxon>Pseudomonadati</taxon>
        <taxon>Pseudomonadota</taxon>
        <taxon>Gammaproteobacteria</taxon>
        <taxon>Lysobacterales</taxon>
        <taxon>Rhodanobacteraceae</taxon>
        <taxon>Dyella</taxon>
    </lineage>
</organism>
<sequence>MTARPGMARAMAAAWALLALLPAGPLRAQSPPAPFEGTCPSGAPAKEHYCAFFVRYNTGDGPLQAMVGDFLGVTEASQTRSVGLIIAIDDYPNLPGHNLTAAAVDARRLQDFLINDQHFDEVIVLRNADASAENINYFLEDYLPRHADDYKGSDGKSRARLLIAYSGHGRGRSPSAQPAFILSGATDPEGSDGIYKMTEFTGDVANLATHYFHVLTLINACFGANVFPSGSTGAAASPTAPGSFIITAGSPNDEVQALIPSRGSLFFDLVVNSITQGEADPQSYQYYSSNQDGSVQSAGTLTLTLALDSYLTAAFYRINAIQKKTDPAFHAISPPYFGPVQSGVAQGGFFFVANKPPGDPLASISPYLKPLAPGSPIETASIGEMPPAPGLPSRSYAFSPRPASTEATADQSVPVGPVSSIKGHPDIKIFKPPVIYPIKGYDLSSADGRIDWNAFARSPRPNFIYARALGWAGPDPTFADRWSHVKGLGIDRGAYIKFNFCLSVQDQLDQFQRLVEADPDMLPVGIELVTPSVDQSQGARQLACYQQLGAAQARERILQLAQGIKLQSRKTPILLGNSYNLSVLTDERSETYMIWLNAYGPHNAISSKLKLRGRNPWTMWQYSGTLPVPGIGAQTTGEVFFGTPLQYEAFRRGEGNVGLEAAR</sequence>
<comment type="similarity">
    <text evidence="1">Belongs to the glycosyl hydrolase 25 family.</text>
</comment>
<dbReference type="GO" id="GO:0006508">
    <property type="term" value="P:proteolysis"/>
    <property type="evidence" value="ECO:0007669"/>
    <property type="project" value="InterPro"/>
</dbReference>
<gene>
    <name evidence="5" type="ORF">SAMN02799615_00046</name>
</gene>
<dbReference type="GO" id="GO:0004197">
    <property type="term" value="F:cysteine-type endopeptidase activity"/>
    <property type="evidence" value="ECO:0007669"/>
    <property type="project" value="InterPro"/>
</dbReference>
<feature type="region of interest" description="Disordered" evidence="2">
    <location>
        <begin position="393"/>
        <end position="416"/>
    </location>
</feature>
<protein>
    <submittedName>
        <fullName evidence="5">Lyzozyme M1 (1,4-beta-N-acetylmuramidase), GH25 family</fullName>
    </submittedName>
</protein>
<feature type="domain" description="Peptidase C14 caspase" evidence="4">
    <location>
        <begin position="82"/>
        <end position="279"/>
    </location>
</feature>
<evidence type="ECO:0000313" key="5">
    <source>
        <dbReference type="EMBL" id="SFD99640.1"/>
    </source>
</evidence>
<dbReference type="Pfam" id="PF00656">
    <property type="entry name" value="Peptidase_C14"/>
    <property type="match status" value="1"/>
</dbReference>
<dbReference type="PROSITE" id="PS51904">
    <property type="entry name" value="GLYCOSYL_HYDROL_F25_2"/>
    <property type="match status" value="1"/>
</dbReference>
<dbReference type="InterPro" id="IPR017853">
    <property type="entry name" value="GH"/>
</dbReference>
<dbReference type="GO" id="GO:0016052">
    <property type="term" value="P:carbohydrate catabolic process"/>
    <property type="evidence" value="ECO:0007669"/>
    <property type="project" value="TreeGrafter"/>
</dbReference>
<accession>A0A1I1X2S3</accession>
<dbReference type="PANTHER" id="PTHR34135">
    <property type="entry name" value="LYSOZYME"/>
    <property type="match status" value="1"/>
</dbReference>
<keyword evidence="3" id="KW-0732">Signal</keyword>
<feature type="chain" id="PRO_5011520898" evidence="3">
    <location>
        <begin position="29"/>
        <end position="663"/>
    </location>
</feature>
<dbReference type="GO" id="GO:0003796">
    <property type="term" value="F:lysozyme activity"/>
    <property type="evidence" value="ECO:0007669"/>
    <property type="project" value="InterPro"/>
</dbReference>
<dbReference type="SUPFAM" id="SSF51445">
    <property type="entry name" value="(Trans)glycosidases"/>
    <property type="match status" value="1"/>
</dbReference>
<proteinExistence type="inferred from homology"/>
<dbReference type="GO" id="GO:0016998">
    <property type="term" value="P:cell wall macromolecule catabolic process"/>
    <property type="evidence" value="ECO:0007669"/>
    <property type="project" value="InterPro"/>
</dbReference>
<dbReference type="Gene3D" id="3.40.50.1460">
    <property type="match status" value="1"/>
</dbReference>
<dbReference type="InterPro" id="IPR002053">
    <property type="entry name" value="Glyco_hydro_25"/>
</dbReference>
<dbReference type="InterPro" id="IPR011600">
    <property type="entry name" value="Pept_C14_caspase"/>
</dbReference>
<reference evidence="6" key="1">
    <citation type="submission" date="2016-10" db="EMBL/GenBank/DDBJ databases">
        <authorList>
            <person name="Varghese N."/>
            <person name="Submissions S."/>
        </authorList>
    </citation>
    <scope>NUCLEOTIDE SEQUENCE [LARGE SCALE GENOMIC DNA]</scope>
    <source>
        <strain evidence="6">UNC178MFTsu3.1</strain>
    </source>
</reference>
<evidence type="ECO:0000313" key="6">
    <source>
        <dbReference type="Proteomes" id="UP000199477"/>
    </source>
</evidence>
<dbReference type="AlphaFoldDB" id="A0A1I1X2S3"/>
<dbReference type="RefSeq" id="WP_081805059.1">
    <property type="nucleotide sequence ID" value="NZ_FONH01000001.1"/>
</dbReference>
<dbReference type="EMBL" id="FONH01000001">
    <property type="protein sequence ID" value="SFD99640.1"/>
    <property type="molecule type" value="Genomic_DNA"/>
</dbReference>
<dbReference type="Pfam" id="PF01183">
    <property type="entry name" value="Glyco_hydro_25"/>
    <property type="match status" value="1"/>
</dbReference>
<dbReference type="GO" id="GO:0009253">
    <property type="term" value="P:peptidoglycan catabolic process"/>
    <property type="evidence" value="ECO:0007669"/>
    <property type="project" value="InterPro"/>
</dbReference>
<feature type="signal peptide" evidence="3">
    <location>
        <begin position="1"/>
        <end position="28"/>
    </location>
</feature>
<evidence type="ECO:0000259" key="4">
    <source>
        <dbReference type="Pfam" id="PF00656"/>
    </source>
</evidence>
<dbReference type="Gene3D" id="3.20.20.80">
    <property type="entry name" value="Glycosidases"/>
    <property type="match status" value="1"/>
</dbReference>
<keyword evidence="6" id="KW-1185">Reference proteome</keyword>
<dbReference type="Proteomes" id="UP000199477">
    <property type="component" value="Unassembled WGS sequence"/>
</dbReference>
<name>A0A1I1X2S3_9GAMM</name>